<dbReference type="Proteomes" id="UP000284375">
    <property type="component" value="Unassembled WGS sequence"/>
</dbReference>
<sequence length="126" mass="13824">MATNIAWTRLHQSPEPYYEVPVPGTCPPAYQRIPVSGTTLTTVYPAAYCPQTVQYAYPGTTILPVQVAQPQVYYRQPNIWYPAASLLPFYGADEQVTDLGTVAVHHIAGETGGKSLAMVAAKERPW</sequence>
<comment type="caution">
    <text evidence="1">The sequence shown here is derived from an EMBL/GenBank/DDBJ whole genome shotgun (WGS) entry which is preliminary data.</text>
</comment>
<dbReference type="EMBL" id="LJZO01000017">
    <property type="protein sequence ID" value="ROV97328.1"/>
    <property type="molecule type" value="Genomic_DNA"/>
</dbReference>
<dbReference type="AlphaFoldDB" id="A0A423W1X6"/>
<gene>
    <name evidence="1" type="ORF">VSDG_04814</name>
</gene>
<organism evidence="1 2">
    <name type="scientific">Cytospora chrysosperma</name>
    <name type="common">Cytospora canker fungus</name>
    <name type="synonym">Sphaeria chrysosperma</name>
    <dbReference type="NCBI Taxonomy" id="252740"/>
    <lineage>
        <taxon>Eukaryota</taxon>
        <taxon>Fungi</taxon>
        <taxon>Dikarya</taxon>
        <taxon>Ascomycota</taxon>
        <taxon>Pezizomycotina</taxon>
        <taxon>Sordariomycetes</taxon>
        <taxon>Sordariomycetidae</taxon>
        <taxon>Diaporthales</taxon>
        <taxon>Cytosporaceae</taxon>
        <taxon>Cytospora</taxon>
    </lineage>
</organism>
<dbReference type="OrthoDB" id="5232707at2759"/>
<accession>A0A423W1X6</accession>
<protein>
    <submittedName>
        <fullName evidence="1">Uncharacterized protein</fullName>
    </submittedName>
</protein>
<reference evidence="1 2" key="1">
    <citation type="submission" date="2015-09" db="EMBL/GenBank/DDBJ databases">
        <title>Host preference determinants of Valsa canker pathogens revealed by comparative genomics.</title>
        <authorList>
            <person name="Yin Z."/>
            <person name="Huang L."/>
        </authorList>
    </citation>
    <scope>NUCLEOTIDE SEQUENCE [LARGE SCALE GENOMIC DNA]</scope>
    <source>
        <strain evidence="1 2">YSFL</strain>
    </source>
</reference>
<evidence type="ECO:0000313" key="2">
    <source>
        <dbReference type="Proteomes" id="UP000284375"/>
    </source>
</evidence>
<keyword evidence="2" id="KW-1185">Reference proteome</keyword>
<evidence type="ECO:0000313" key="1">
    <source>
        <dbReference type="EMBL" id="ROV97328.1"/>
    </source>
</evidence>
<name>A0A423W1X6_CYTCH</name>
<proteinExistence type="predicted"/>